<keyword evidence="3" id="KW-1185">Reference proteome</keyword>
<dbReference type="RefSeq" id="XP_064664961.1">
    <property type="nucleotide sequence ID" value="XM_064809904.1"/>
</dbReference>
<feature type="transmembrane region" description="Helical" evidence="1">
    <location>
        <begin position="97"/>
        <end position="118"/>
    </location>
</feature>
<dbReference type="GeneID" id="89934028"/>
<keyword evidence="1" id="KW-0812">Transmembrane</keyword>
<protein>
    <submittedName>
        <fullName evidence="2">Uncharacterized protein</fullName>
    </submittedName>
</protein>
<accession>A0AAN6QD45</accession>
<evidence type="ECO:0000313" key="3">
    <source>
        <dbReference type="Proteomes" id="UP001302812"/>
    </source>
</evidence>
<keyword evidence="1" id="KW-0472">Membrane</keyword>
<evidence type="ECO:0000313" key="2">
    <source>
        <dbReference type="EMBL" id="KAK4107391.1"/>
    </source>
</evidence>
<dbReference type="Proteomes" id="UP001302812">
    <property type="component" value="Unassembled WGS sequence"/>
</dbReference>
<feature type="transmembrane region" description="Helical" evidence="1">
    <location>
        <begin position="63"/>
        <end position="85"/>
    </location>
</feature>
<reference evidence="2" key="1">
    <citation type="journal article" date="2023" name="Mol. Phylogenet. Evol.">
        <title>Genome-scale phylogeny and comparative genomics of the fungal order Sordariales.</title>
        <authorList>
            <person name="Hensen N."/>
            <person name="Bonometti L."/>
            <person name="Westerberg I."/>
            <person name="Brannstrom I.O."/>
            <person name="Guillou S."/>
            <person name="Cros-Aarteil S."/>
            <person name="Calhoun S."/>
            <person name="Haridas S."/>
            <person name="Kuo A."/>
            <person name="Mondo S."/>
            <person name="Pangilinan J."/>
            <person name="Riley R."/>
            <person name="LaButti K."/>
            <person name="Andreopoulos B."/>
            <person name="Lipzen A."/>
            <person name="Chen C."/>
            <person name="Yan M."/>
            <person name="Daum C."/>
            <person name="Ng V."/>
            <person name="Clum A."/>
            <person name="Steindorff A."/>
            <person name="Ohm R.A."/>
            <person name="Martin F."/>
            <person name="Silar P."/>
            <person name="Natvig D.O."/>
            <person name="Lalanne C."/>
            <person name="Gautier V."/>
            <person name="Ament-Velasquez S.L."/>
            <person name="Kruys A."/>
            <person name="Hutchinson M.I."/>
            <person name="Powell A.J."/>
            <person name="Barry K."/>
            <person name="Miller A.N."/>
            <person name="Grigoriev I.V."/>
            <person name="Debuchy R."/>
            <person name="Gladieux P."/>
            <person name="Hiltunen Thoren M."/>
            <person name="Johannesson H."/>
        </authorList>
    </citation>
    <scope>NUCLEOTIDE SEQUENCE</scope>
    <source>
        <strain evidence="2">CBS 508.74</strain>
    </source>
</reference>
<name>A0AAN6QD45_9PEZI</name>
<gene>
    <name evidence="2" type="ORF">N656DRAFT_510967</name>
</gene>
<evidence type="ECO:0000256" key="1">
    <source>
        <dbReference type="SAM" id="Phobius"/>
    </source>
</evidence>
<keyword evidence="1" id="KW-1133">Transmembrane helix</keyword>
<dbReference type="EMBL" id="MU853374">
    <property type="protein sequence ID" value="KAK4107391.1"/>
    <property type="molecule type" value="Genomic_DNA"/>
</dbReference>
<sequence length="119" mass="13288">MLRRRVDRELANLESLLHELEVTPMRIEAQRASVDSYMNLVIATNSQITATASLVEGRIMRTIAVVTFVFLSGTFVTAIFSMSIFNWSSDGAADEPIVSRYIWVYVLITVLLTSCVILG</sequence>
<dbReference type="Gene3D" id="1.20.58.340">
    <property type="entry name" value="Magnesium transport protein CorA, transmembrane region"/>
    <property type="match status" value="1"/>
</dbReference>
<comment type="caution">
    <text evidence="2">The sequence shown here is derived from an EMBL/GenBank/DDBJ whole genome shotgun (WGS) entry which is preliminary data.</text>
</comment>
<organism evidence="2 3">
    <name type="scientific">Canariomyces notabilis</name>
    <dbReference type="NCBI Taxonomy" id="2074819"/>
    <lineage>
        <taxon>Eukaryota</taxon>
        <taxon>Fungi</taxon>
        <taxon>Dikarya</taxon>
        <taxon>Ascomycota</taxon>
        <taxon>Pezizomycotina</taxon>
        <taxon>Sordariomycetes</taxon>
        <taxon>Sordariomycetidae</taxon>
        <taxon>Sordariales</taxon>
        <taxon>Chaetomiaceae</taxon>
        <taxon>Canariomyces</taxon>
    </lineage>
</organism>
<dbReference type="AlphaFoldDB" id="A0AAN6QD45"/>
<proteinExistence type="predicted"/>
<reference evidence="2" key="2">
    <citation type="submission" date="2023-05" db="EMBL/GenBank/DDBJ databases">
        <authorList>
            <consortium name="Lawrence Berkeley National Laboratory"/>
            <person name="Steindorff A."/>
            <person name="Hensen N."/>
            <person name="Bonometti L."/>
            <person name="Westerberg I."/>
            <person name="Brannstrom I.O."/>
            <person name="Guillou S."/>
            <person name="Cros-Aarteil S."/>
            <person name="Calhoun S."/>
            <person name="Haridas S."/>
            <person name="Kuo A."/>
            <person name="Mondo S."/>
            <person name="Pangilinan J."/>
            <person name="Riley R."/>
            <person name="Labutti K."/>
            <person name="Andreopoulos B."/>
            <person name="Lipzen A."/>
            <person name="Chen C."/>
            <person name="Yanf M."/>
            <person name="Daum C."/>
            <person name="Ng V."/>
            <person name="Clum A."/>
            <person name="Ohm R."/>
            <person name="Martin F."/>
            <person name="Silar P."/>
            <person name="Natvig D."/>
            <person name="Lalanne C."/>
            <person name="Gautier V."/>
            <person name="Ament-Velasquez S.L."/>
            <person name="Kruys A."/>
            <person name="Hutchinson M.I."/>
            <person name="Powell A.J."/>
            <person name="Barry K."/>
            <person name="Miller A.N."/>
            <person name="Grigoriev I.V."/>
            <person name="Debuchy R."/>
            <person name="Gladieux P."/>
            <person name="Thoren M.H."/>
            <person name="Johannesson H."/>
        </authorList>
    </citation>
    <scope>NUCLEOTIDE SEQUENCE</scope>
    <source>
        <strain evidence="2">CBS 508.74</strain>
    </source>
</reference>